<dbReference type="PATRIC" id="fig|1610491.3.peg.2893"/>
<dbReference type="PANTHER" id="PTHR34501">
    <property type="entry name" value="PROTEIN YDDL-RELATED"/>
    <property type="match status" value="1"/>
</dbReference>
<evidence type="ECO:0000259" key="12">
    <source>
        <dbReference type="Pfam" id="PF13609"/>
    </source>
</evidence>
<keyword evidence="7" id="KW-0406">Ion transport</keyword>
<evidence type="ECO:0000313" key="14">
    <source>
        <dbReference type="Proteomes" id="UP000050580"/>
    </source>
</evidence>
<dbReference type="InterPro" id="IPR033900">
    <property type="entry name" value="Gram_neg_porin_domain"/>
</dbReference>
<evidence type="ECO:0000256" key="5">
    <source>
        <dbReference type="ARBA" id="ARBA00022692"/>
    </source>
</evidence>
<dbReference type="GO" id="GO:0009279">
    <property type="term" value="C:cell outer membrane"/>
    <property type="evidence" value="ECO:0007669"/>
    <property type="project" value="UniProtKB-SubCell"/>
</dbReference>
<dbReference type="SUPFAM" id="SSF56935">
    <property type="entry name" value="Porins"/>
    <property type="match status" value="1"/>
</dbReference>
<keyword evidence="8" id="KW-0626">Porin</keyword>
<comment type="subcellular location">
    <subcellularLocation>
        <location evidence="1">Cell outer membrane</location>
        <topology evidence="1">Multi-pass membrane protein</topology>
    </subcellularLocation>
</comment>
<sequence>MKTMKKTLIAVATASMLVGGAVAQSNVVIYGELDAGIGQRYSGEDVGMISNYAGTSRWGLRGSEDLGNGLKANFNFESGSIELGDGSVGGSGSFNRQAWVGLSGSFGSLMVGRTTTPQNRVMGTFDLNGTADGSSALKAIGLAANGNLGGSRQNAQVQYATPNFNGLQLRVAYATNDNTETDKAFAQAAVSYKTGGLTIGGVIHKKMNDAQRTGYALGAKYDFGSIVVSGFYTRDETEDTRTNLGGGDGFGLGIAAPIGAFTVGLQAAYLNHDNNAVDGATAYELFGNYSLSKRTKLYAAAGYVNDEAERRGGYKEDTTFGIGILHKF</sequence>
<evidence type="ECO:0000256" key="6">
    <source>
        <dbReference type="ARBA" id="ARBA00022729"/>
    </source>
</evidence>
<keyword evidence="5" id="KW-0812">Transmembrane</keyword>
<accession>A0A0U1PW74</accession>
<evidence type="ECO:0000256" key="10">
    <source>
        <dbReference type="ARBA" id="ARBA00023237"/>
    </source>
</evidence>
<keyword evidence="3" id="KW-0813">Transport</keyword>
<dbReference type="Gene3D" id="2.40.160.10">
    <property type="entry name" value="Porin"/>
    <property type="match status" value="1"/>
</dbReference>
<dbReference type="STRING" id="1610491.AAV94_13630"/>
<dbReference type="AlphaFoldDB" id="A0A0U1PW74"/>
<evidence type="ECO:0000256" key="7">
    <source>
        <dbReference type="ARBA" id="ARBA00023065"/>
    </source>
</evidence>
<dbReference type="InterPro" id="IPR050298">
    <property type="entry name" value="Gram-neg_bact_OMP"/>
</dbReference>
<comment type="subunit">
    <text evidence="2">Homotrimer.</text>
</comment>
<evidence type="ECO:0000256" key="3">
    <source>
        <dbReference type="ARBA" id="ARBA00022448"/>
    </source>
</evidence>
<reference evidence="13 14" key="1">
    <citation type="submission" date="2015-05" db="EMBL/GenBank/DDBJ databases">
        <title>Draft genome sequence of Lampropedia sp. CT6, isolated from the microbial mat of a hot water spring, located at Manikaran, India.</title>
        <authorList>
            <person name="Tripathi C."/>
            <person name="Rani P."/>
            <person name="Mahato N.K."/>
            <person name="Lal R."/>
        </authorList>
    </citation>
    <scope>NUCLEOTIDE SEQUENCE [LARGE SCALE GENOMIC DNA]</scope>
    <source>
        <strain evidence="13 14">CT6</strain>
    </source>
</reference>
<dbReference type="PANTHER" id="PTHR34501:SF9">
    <property type="entry name" value="MAJOR OUTER MEMBRANE PROTEIN P.IA"/>
    <property type="match status" value="1"/>
</dbReference>
<proteinExistence type="predicted"/>
<keyword evidence="14" id="KW-1185">Reference proteome</keyword>
<keyword evidence="6 11" id="KW-0732">Signal</keyword>
<keyword evidence="9" id="KW-0472">Membrane</keyword>
<evidence type="ECO:0000256" key="9">
    <source>
        <dbReference type="ARBA" id="ARBA00023136"/>
    </source>
</evidence>
<evidence type="ECO:0000256" key="2">
    <source>
        <dbReference type="ARBA" id="ARBA00011233"/>
    </source>
</evidence>
<dbReference type="GO" id="GO:0034220">
    <property type="term" value="P:monoatomic ion transmembrane transport"/>
    <property type="evidence" value="ECO:0007669"/>
    <property type="project" value="InterPro"/>
</dbReference>
<feature type="domain" description="Porin" evidence="12">
    <location>
        <begin position="13"/>
        <end position="307"/>
    </location>
</feature>
<dbReference type="InterPro" id="IPR023614">
    <property type="entry name" value="Porin_dom_sf"/>
</dbReference>
<name>A0A0U1PW74_9BURK</name>
<gene>
    <name evidence="13" type="ORF">AAV94_13630</name>
</gene>
<dbReference type="PRINTS" id="PR00182">
    <property type="entry name" value="ECOLNEIPORIN"/>
</dbReference>
<evidence type="ECO:0000256" key="11">
    <source>
        <dbReference type="SAM" id="SignalP"/>
    </source>
</evidence>
<evidence type="ECO:0000256" key="8">
    <source>
        <dbReference type="ARBA" id="ARBA00023114"/>
    </source>
</evidence>
<dbReference type="GO" id="GO:0046930">
    <property type="term" value="C:pore complex"/>
    <property type="evidence" value="ECO:0007669"/>
    <property type="project" value="UniProtKB-KW"/>
</dbReference>
<dbReference type="CDD" id="cd00342">
    <property type="entry name" value="gram_neg_porins"/>
    <property type="match status" value="1"/>
</dbReference>
<comment type="caution">
    <text evidence="13">The sequence shown here is derived from an EMBL/GenBank/DDBJ whole genome shotgun (WGS) entry which is preliminary data.</text>
</comment>
<evidence type="ECO:0000313" key="13">
    <source>
        <dbReference type="EMBL" id="KKW66793.1"/>
    </source>
</evidence>
<protein>
    <recommendedName>
        <fullName evidence="12">Porin domain-containing protein</fullName>
    </recommendedName>
</protein>
<evidence type="ECO:0000256" key="1">
    <source>
        <dbReference type="ARBA" id="ARBA00004571"/>
    </source>
</evidence>
<evidence type="ECO:0000256" key="4">
    <source>
        <dbReference type="ARBA" id="ARBA00022452"/>
    </source>
</evidence>
<dbReference type="GO" id="GO:0015288">
    <property type="term" value="F:porin activity"/>
    <property type="evidence" value="ECO:0007669"/>
    <property type="project" value="UniProtKB-KW"/>
</dbReference>
<organism evidence="13 14">
    <name type="scientific">Lampropedia cohaerens</name>
    <dbReference type="NCBI Taxonomy" id="1610491"/>
    <lineage>
        <taxon>Bacteria</taxon>
        <taxon>Pseudomonadati</taxon>
        <taxon>Pseudomonadota</taxon>
        <taxon>Betaproteobacteria</taxon>
        <taxon>Burkholderiales</taxon>
        <taxon>Comamonadaceae</taxon>
        <taxon>Lampropedia</taxon>
    </lineage>
</organism>
<dbReference type="Pfam" id="PF13609">
    <property type="entry name" value="Porin_4"/>
    <property type="match status" value="1"/>
</dbReference>
<dbReference type="EMBL" id="LBNQ01000041">
    <property type="protein sequence ID" value="KKW66793.1"/>
    <property type="molecule type" value="Genomic_DNA"/>
</dbReference>
<keyword evidence="10" id="KW-0998">Cell outer membrane</keyword>
<feature type="chain" id="PRO_5006712957" description="Porin domain-containing protein" evidence="11">
    <location>
        <begin position="24"/>
        <end position="328"/>
    </location>
</feature>
<dbReference type="InterPro" id="IPR001702">
    <property type="entry name" value="Porin_Gram-ve"/>
</dbReference>
<keyword evidence="4" id="KW-1134">Transmembrane beta strand</keyword>
<feature type="signal peptide" evidence="11">
    <location>
        <begin position="1"/>
        <end position="23"/>
    </location>
</feature>
<dbReference type="Proteomes" id="UP000050580">
    <property type="component" value="Unassembled WGS sequence"/>
</dbReference>